<organism evidence="2 3">
    <name type="scientific">Candidatus Daviesbacteria bacterium RIFCSPLOWO2_01_FULL_39_12</name>
    <dbReference type="NCBI Taxonomy" id="1797785"/>
    <lineage>
        <taxon>Bacteria</taxon>
        <taxon>Candidatus Daviesiibacteriota</taxon>
    </lineage>
</organism>
<feature type="domain" description="PD-(D/E)XK endonuclease-like" evidence="1">
    <location>
        <begin position="16"/>
        <end position="249"/>
    </location>
</feature>
<evidence type="ECO:0000259" key="1">
    <source>
        <dbReference type="Pfam" id="PF12705"/>
    </source>
</evidence>
<dbReference type="Pfam" id="PF12705">
    <property type="entry name" value="PDDEXK_1"/>
    <property type="match status" value="1"/>
</dbReference>
<sequence>MIQKPKFEYIKNPIFVSYTSLKDFLNCPRAYYLKNIYKDPKTGFRLQIASPYLSLGSTVHDSVKWFLDMKGQATSDQLIQKFRNFWLKYTGKRGGFASREEEGNFGSRGLKMLENFYKNWQVLGKGAPAITFPKYPLLDNMVLMGNFDFVGEKTDGSLQIVDFKTGANDEKDPIQLYIYAILAEANLEKEVSAASFWYLDRDDAPKDIVLDPLEPKLEWLKEKSKELKQAIEGGMWVCIKGDQVCRDCKDYQAIIDGKGEFQFTDYRYKKDIYYLER</sequence>
<reference evidence="2 3" key="1">
    <citation type="journal article" date="2016" name="Nat. Commun.">
        <title>Thousands of microbial genomes shed light on interconnected biogeochemical processes in an aquifer system.</title>
        <authorList>
            <person name="Anantharaman K."/>
            <person name="Brown C.T."/>
            <person name="Hug L.A."/>
            <person name="Sharon I."/>
            <person name="Castelle C.J."/>
            <person name="Probst A.J."/>
            <person name="Thomas B.C."/>
            <person name="Singh A."/>
            <person name="Wilkins M.J."/>
            <person name="Karaoz U."/>
            <person name="Brodie E.L."/>
            <person name="Williams K.H."/>
            <person name="Hubbard S.S."/>
            <person name="Banfield J.F."/>
        </authorList>
    </citation>
    <scope>NUCLEOTIDE SEQUENCE [LARGE SCALE GENOMIC DNA]</scope>
</reference>
<dbReference type="InterPro" id="IPR011604">
    <property type="entry name" value="PDDEXK-like_dom_sf"/>
</dbReference>
<evidence type="ECO:0000313" key="3">
    <source>
        <dbReference type="Proteomes" id="UP000178565"/>
    </source>
</evidence>
<gene>
    <name evidence="2" type="ORF">A3B45_02570</name>
</gene>
<dbReference type="Proteomes" id="UP000178565">
    <property type="component" value="Unassembled WGS sequence"/>
</dbReference>
<proteinExistence type="predicted"/>
<evidence type="ECO:0000313" key="2">
    <source>
        <dbReference type="EMBL" id="OGE43890.1"/>
    </source>
</evidence>
<dbReference type="AlphaFoldDB" id="A0A1F5KSU0"/>
<protein>
    <recommendedName>
        <fullName evidence="1">PD-(D/E)XK endonuclease-like domain-containing protein</fullName>
    </recommendedName>
</protein>
<dbReference type="EMBL" id="MFDM01000011">
    <property type="protein sequence ID" value="OGE43890.1"/>
    <property type="molecule type" value="Genomic_DNA"/>
</dbReference>
<dbReference type="Gene3D" id="3.90.320.10">
    <property type="match status" value="1"/>
</dbReference>
<accession>A0A1F5KSU0</accession>
<dbReference type="InterPro" id="IPR038726">
    <property type="entry name" value="PDDEXK_AddAB-type"/>
</dbReference>
<comment type="caution">
    <text evidence="2">The sequence shown here is derived from an EMBL/GenBank/DDBJ whole genome shotgun (WGS) entry which is preliminary data.</text>
</comment>
<dbReference type="STRING" id="1797785.A3B45_02570"/>
<name>A0A1F5KSU0_9BACT</name>